<name>A0A2P0ZGA0_9CYAN</name>
<proteinExistence type="predicted"/>
<dbReference type="EMBL" id="MG373766">
    <property type="protein sequence ID" value="AVH79459.1"/>
    <property type="molecule type" value="Genomic_DNA"/>
</dbReference>
<organism evidence="1">
    <name type="scientific">[Tolypothrix] sp. PCC 7415</name>
    <dbReference type="NCBI Taxonomy" id="373957"/>
    <lineage>
        <taxon>Bacteria</taxon>
        <taxon>Bacillati</taxon>
        <taxon>Cyanobacteriota</taxon>
        <taxon>Cyanophyceae</taxon>
        <taxon>Nostocales</taxon>
        <taxon>Fortieaceae</taxon>
        <taxon>Roholtiella</taxon>
    </lineage>
</organism>
<sequence length="65" mass="7396">MSRLNVSDLNPAGYEFFQDSESFLIDLQEDELYIHRGGIFITTNISVINVPISEDIFAPSISFIR</sequence>
<reference evidence="1" key="1">
    <citation type="journal article" date="2018" name="Science">
        <title>Natural noncanonical protein splicing yields products with diverse ?-amino acid residues.</title>
        <authorList>
            <person name="Morinaka B.I."/>
            <person name="Lakis E."/>
            <person name="Verest M."/>
            <person name="Helf M.J."/>
            <person name="Scalvenzi T."/>
            <person name="Vagstad A.L."/>
            <person name="Sims J."/>
            <person name="Sunagawa S."/>
            <person name="Gugger M."/>
            <person name="Piel J."/>
        </authorList>
    </citation>
    <scope>NUCLEOTIDE SEQUENCE</scope>
    <source>
        <strain evidence="1">PCC 7415</strain>
    </source>
</reference>
<protein>
    <submittedName>
        <fullName evidence="1">Uncharacterized protein</fullName>
    </submittedName>
</protein>
<evidence type="ECO:0000313" key="1">
    <source>
        <dbReference type="EMBL" id="AVH79459.1"/>
    </source>
</evidence>
<dbReference type="AlphaFoldDB" id="A0A2P0ZGA0"/>
<accession>A0A2P0ZGA0</accession>